<evidence type="ECO:0000313" key="2">
    <source>
        <dbReference type="Proteomes" id="UP000824201"/>
    </source>
</evidence>
<evidence type="ECO:0000313" key="1">
    <source>
        <dbReference type="EMBL" id="HIR88934.1"/>
    </source>
</evidence>
<dbReference type="Proteomes" id="UP000824201">
    <property type="component" value="Unassembled WGS sequence"/>
</dbReference>
<reference evidence="1" key="2">
    <citation type="journal article" date="2021" name="PeerJ">
        <title>Extensive microbial diversity within the chicken gut microbiome revealed by metagenomics and culture.</title>
        <authorList>
            <person name="Gilroy R."/>
            <person name="Ravi A."/>
            <person name="Getino M."/>
            <person name="Pursley I."/>
            <person name="Horton D.L."/>
            <person name="Alikhan N.F."/>
            <person name="Baker D."/>
            <person name="Gharbi K."/>
            <person name="Hall N."/>
            <person name="Watson M."/>
            <person name="Adriaenssens E.M."/>
            <person name="Foster-Nyarko E."/>
            <person name="Jarju S."/>
            <person name="Secka A."/>
            <person name="Antonio M."/>
            <person name="Oren A."/>
            <person name="Chaudhuri R.R."/>
            <person name="La Ragione R."/>
            <person name="Hildebrand F."/>
            <person name="Pallen M.J."/>
        </authorList>
    </citation>
    <scope>NUCLEOTIDE SEQUENCE</scope>
    <source>
        <strain evidence="1">ChiW13-3771</strain>
    </source>
</reference>
<accession>A0A9D1JDE5</accession>
<dbReference type="SUPFAM" id="SSF52266">
    <property type="entry name" value="SGNH hydrolase"/>
    <property type="match status" value="1"/>
</dbReference>
<dbReference type="EMBL" id="DVHN01000105">
    <property type="protein sequence ID" value="HIR88934.1"/>
    <property type="molecule type" value="Genomic_DNA"/>
</dbReference>
<reference evidence="1" key="1">
    <citation type="submission" date="2020-10" db="EMBL/GenBank/DDBJ databases">
        <authorList>
            <person name="Gilroy R."/>
        </authorList>
    </citation>
    <scope>NUCLEOTIDE SEQUENCE</scope>
    <source>
        <strain evidence="1">ChiW13-3771</strain>
    </source>
</reference>
<organism evidence="1 2">
    <name type="scientific">Candidatus Fimimorpha faecalis</name>
    <dbReference type="NCBI Taxonomy" id="2840824"/>
    <lineage>
        <taxon>Bacteria</taxon>
        <taxon>Bacillati</taxon>
        <taxon>Bacillota</taxon>
        <taxon>Clostridia</taxon>
        <taxon>Eubacteriales</taxon>
        <taxon>Candidatus Fimimorpha</taxon>
    </lineage>
</organism>
<proteinExistence type="predicted"/>
<name>A0A9D1JDE5_9FIRM</name>
<evidence type="ECO:0008006" key="3">
    <source>
        <dbReference type="Google" id="ProtNLM"/>
    </source>
</evidence>
<dbReference type="Gene3D" id="3.40.50.1110">
    <property type="entry name" value="SGNH hydrolase"/>
    <property type="match status" value="1"/>
</dbReference>
<gene>
    <name evidence="1" type="ORF">IAC96_08305</name>
</gene>
<protein>
    <recommendedName>
        <fullName evidence="3">SGNH/GDSL hydrolase family protein</fullName>
    </recommendedName>
</protein>
<dbReference type="AlphaFoldDB" id="A0A9D1JDE5"/>
<sequence>MKTQYIFFWILKAGIAALIAFLLLNTLSYGYYYIPYNIECKSGATDFTLPANFSGVNGVEGYAKIQLDENGYNNQMVPEKINVLSMGSSHTLAYNVNPGQGYSAILNQDLYNRKGWNVYNIGMFGHEWYYCMDNLEAALETFHPTDYVIVESFYSKFELEKLKKLNMGNYNDAGQVTSKTMQHIKKFPYLQLLGHQLKNMLSQSDNVEDNTSKDINTQIEIKISEEYKRELEVTFQHAYKAISKQGCRLIFLYHMEILVNQNGNAYTNTNNEYRDFFKQLCEKYNFIFVDMTETFLEAYRTLHILPRGFKNTKIGYGHLNQYGHELIAKELYRTIINN</sequence>
<dbReference type="InterPro" id="IPR036514">
    <property type="entry name" value="SGNH_hydro_sf"/>
</dbReference>
<comment type="caution">
    <text evidence="1">The sequence shown here is derived from an EMBL/GenBank/DDBJ whole genome shotgun (WGS) entry which is preliminary data.</text>
</comment>